<dbReference type="GO" id="GO:0046872">
    <property type="term" value="F:metal ion binding"/>
    <property type="evidence" value="ECO:0007669"/>
    <property type="project" value="UniProtKB-KW"/>
</dbReference>
<name>A0A9D1S4K0_9FIRM</name>
<protein>
    <submittedName>
        <fullName evidence="2">DNA-3-methyladenine glycosylase I</fullName>
    </submittedName>
</protein>
<feature type="binding site" evidence="1">
    <location>
        <position position="177"/>
    </location>
    <ligand>
        <name>Zn(2+)</name>
        <dbReference type="ChEBI" id="CHEBI:29105"/>
    </ligand>
</feature>
<sequence>MCERCSWCTQDPAYISYHDREWGRPLHGDRALYELLVLEGMQAGLSWLTVLKKREAFRRAFEGFEPARVAEYGERELERLLSDSGIVRNRRKLISAIGNARAVCAVQRECGSFDALVWSFAPAECATPERGCARATSPEAHRLSAALKARGFTFVGDKIMHSFMQAAGLINEHEAGCFLAGRALQGRDE</sequence>
<reference evidence="2" key="2">
    <citation type="journal article" date="2021" name="PeerJ">
        <title>Extensive microbial diversity within the chicken gut microbiome revealed by metagenomics and culture.</title>
        <authorList>
            <person name="Gilroy R."/>
            <person name="Ravi A."/>
            <person name="Getino M."/>
            <person name="Pursley I."/>
            <person name="Horton D.L."/>
            <person name="Alikhan N.F."/>
            <person name="Baker D."/>
            <person name="Gharbi K."/>
            <person name="Hall N."/>
            <person name="Watson M."/>
            <person name="Adriaenssens E.M."/>
            <person name="Foster-Nyarko E."/>
            <person name="Jarju S."/>
            <person name="Secka A."/>
            <person name="Antonio M."/>
            <person name="Oren A."/>
            <person name="Chaudhuri R.R."/>
            <person name="La Ragione R."/>
            <person name="Hildebrand F."/>
            <person name="Pallen M.J."/>
        </authorList>
    </citation>
    <scope>NUCLEOTIDE SEQUENCE</scope>
    <source>
        <strain evidence="2">ChiSxjej2B14-8506</strain>
    </source>
</reference>
<dbReference type="SUPFAM" id="SSF48150">
    <property type="entry name" value="DNA-glycosylase"/>
    <property type="match status" value="1"/>
</dbReference>
<dbReference type="GO" id="GO:0006284">
    <property type="term" value="P:base-excision repair"/>
    <property type="evidence" value="ECO:0007669"/>
    <property type="project" value="InterPro"/>
</dbReference>
<accession>A0A9D1S4K0</accession>
<dbReference type="PANTHER" id="PTHR30037:SF4">
    <property type="entry name" value="DNA-3-METHYLADENINE GLYCOSYLASE I"/>
    <property type="match status" value="1"/>
</dbReference>
<dbReference type="InterPro" id="IPR005019">
    <property type="entry name" value="Adenine_glyco"/>
</dbReference>
<dbReference type="PANTHER" id="PTHR30037">
    <property type="entry name" value="DNA-3-METHYLADENINE GLYCOSYLASE 1"/>
    <property type="match status" value="1"/>
</dbReference>
<evidence type="ECO:0000256" key="1">
    <source>
        <dbReference type="PIRSR" id="PIRSR605019-1"/>
    </source>
</evidence>
<keyword evidence="1" id="KW-0479">Metal-binding</keyword>
<feature type="binding site" evidence="1">
    <location>
        <position position="18"/>
    </location>
    <ligand>
        <name>Zn(2+)</name>
        <dbReference type="ChEBI" id="CHEBI:29105"/>
    </ligand>
</feature>
<dbReference type="InterPro" id="IPR052891">
    <property type="entry name" value="DNA-3mA_glycosylase"/>
</dbReference>
<gene>
    <name evidence="2" type="ORF">IAC59_05685</name>
</gene>
<dbReference type="Pfam" id="PF03352">
    <property type="entry name" value="Adenine_glyco"/>
    <property type="match status" value="1"/>
</dbReference>
<evidence type="ECO:0000313" key="3">
    <source>
        <dbReference type="Proteomes" id="UP000824123"/>
    </source>
</evidence>
<dbReference type="GO" id="GO:0008725">
    <property type="term" value="F:DNA-3-methyladenine glycosylase activity"/>
    <property type="evidence" value="ECO:0007669"/>
    <property type="project" value="InterPro"/>
</dbReference>
<dbReference type="EMBL" id="DVNK01000037">
    <property type="protein sequence ID" value="HIU46730.1"/>
    <property type="molecule type" value="Genomic_DNA"/>
</dbReference>
<proteinExistence type="predicted"/>
<feature type="binding site" evidence="1">
    <location>
        <position position="173"/>
    </location>
    <ligand>
        <name>Zn(2+)</name>
        <dbReference type="ChEBI" id="CHEBI:29105"/>
    </ligand>
</feature>
<keyword evidence="1" id="KW-0862">Zinc</keyword>
<dbReference type="InterPro" id="IPR011257">
    <property type="entry name" value="DNA_glycosylase"/>
</dbReference>
<comment type="caution">
    <text evidence="2">The sequence shown here is derived from an EMBL/GenBank/DDBJ whole genome shotgun (WGS) entry which is preliminary data.</text>
</comment>
<dbReference type="Gene3D" id="1.10.340.30">
    <property type="entry name" value="Hypothetical protein, domain 2"/>
    <property type="match status" value="1"/>
</dbReference>
<feature type="binding site" evidence="1">
    <location>
        <position position="5"/>
    </location>
    <ligand>
        <name>Zn(2+)</name>
        <dbReference type="ChEBI" id="CHEBI:29105"/>
    </ligand>
</feature>
<dbReference type="Proteomes" id="UP000824123">
    <property type="component" value="Unassembled WGS sequence"/>
</dbReference>
<dbReference type="AlphaFoldDB" id="A0A9D1S4K0"/>
<organism evidence="2 3">
    <name type="scientific">Candidatus Fimadaptatus faecigallinarum</name>
    <dbReference type="NCBI Taxonomy" id="2840814"/>
    <lineage>
        <taxon>Bacteria</taxon>
        <taxon>Bacillati</taxon>
        <taxon>Bacillota</taxon>
        <taxon>Clostridia</taxon>
        <taxon>Eubacteriales</taxon>
        <taxon>Candidatus Fimadaptatus</taxon>
    </lineage>
</organism>
<evidence type="ECO:0000313" key="2">
    <source>
        <dbReference type="EMBL" id="HIU46730.1"/>
    </source>
</evidence>
<reference evidence="2" key="1">
    <citation type="submission" date="2020-10" db="EMBL/GenBank/DDBJ databases">
        <authorList>
            <person name="Gilroy R."/>
        </authorList>
    </citation>
    <scope>NUCLEOTIDE SEQUENCE</scope>
    <source>
        <strain evidence="2">ChiSxjej2B14-8506</strain>
    </source>
</reference>